<keyword evidence="1" id="KW-0812">Transmembrane</keyword>
<dbReference type="EMBL" id="BAABJQ010000013">
    <property type="protein sequence ID" value="GAA5190031.1"/>
    <property type="molecule type" value="Genomic_DNA"/>
</dbReference>
<proteinExistence type="predicted"/>
<evidence type="ECO:0000259" key="2">
    <source>
        <dbReference type="Pfam" id="PF13828"/>
    </source>
</evidence>
<feature type="transmembrane region" description="Helical" evidence="1">
    <location>
        <begin position="20"/>
        <end position="49"/>
    </location>
</feature>
<dbReference type="RefSeq" id="WP_345632394.1">
    <property type="nucleotide sequence ID" value="NZ_BAABJQ010000013.1"/>
</dbReference>
<accession>A0ABP9S1Y0</accession>
<evidence type="ECO:0000256" key="1">
    <source>
        <dbReference type="SAM" id="Phobius"/>
    </source>
</evidence>
<feature type="transmembrane region" description="Helical" evidence="1">
    <location>
        <begin position="61"/>
        <end position="83"/>
    </location>
</feature>
<keyword evidence="1" id="KW-0472">Membrane</keyword>
<keyword evidence="1" id="KW-1133">Transmembrane helix</keyword>
<protein>
    <submittedName>
        <fullName evidence="3">DUF4190 domain-containing protein</fullName>
    </submittedName>
</protein>
<name>A0ABP9S1Y0_9ACTN</name>
<gene>
    <name evidence="3" type="ORF">GCM10023322_44180</name>
</gene>
<reference evidence="4" key="1">
    <citation type="journal article" date="2019" name="Int. J. Syst. Evol. Microbiol.">
        <title>The Global Catalogue of Microorganisms (GCM) 10K type strain sequencing project: providing services to taxonomists for standard genome sequencing and annotation.</title>
        <authorList>
            <consortium name="The Broad Institute Genomics Platform"/>
            <consortium name="The Broad Institute Genome Sequencing Center for Infectious Disease"/>
            <person name="Wu L."/>
            <person name="Ma J."/>
        </authorList>
    </citation>
    <scope>NUCLEOTIDE SEQUENCE [LARGE SCALE GENOMIC DNA]</scope>
    <source>
        <strain evidence="4">JCM 18304</strain>
    </source>
</reference>
<comment type="caution">
    <text evidence="3">The sequence shown here is derived from an EMBL/GenBank/DDBJ whole genome shotgun (WGS) entry which is preliminary data.</text>
</comment>
<dbReference type="Proteomes" id="UP001501570">
    <property type="component" value="Unassembled WGS sequence"/>
</dbReference>
<sequence>MSNVVQRPTSVPARANGFGIAGLVLGIVGIFLAQIILGPLAIIFGAIGWSRANRGGSGRGLSIAGVVLGVIDLVLFGVVLGMASGNSGGSIWHI</sequence>
<keyword evidence="4" id="KW-1185">Reference proteome</keyword>
<feature type="domain" description="DUF4190" evidence="2">
    <location>
        <begin position="19"/>
        <end position="78"/>
    </location>
</feature>
<organism evidence="3 4">
    <name type="scientific">Rugosimonospora acidiphila</name>
    <dbReference type="NCBI Taxonomy" id="556531"/>
    <lineage>
        <taxon>Bacteria</taxon>
        <taxon>Bacillati</taxon>
        <taxon>Actinomycetota</taxon>
        <taxon>Actinomycetes</taxon>
        <taxon>Micromonosporales</taxon>
        <taxon>Micromonosporaceae</taxon>
        <taxon>Rugosimonospora</taxon>
    </lineage>
</organism>
<evidence type="ECO:0000313" key="3">
    <source>
        <dbReference type="EMBL" id="GAA5190031.1"/>
    </source>
</evidence>
<dbReference type="Pfam" id="PF13828">
    <property type="entry name" value="DUF4190"/>
    <property type="match status" value="1"/>
</dbReference>
<dbReference type="InterPro" id="IPR025241">
    <property type="entry name" value="DUF4190"/>
</dbReference>
<evidence type="ECO:0000313" key="4">
    <source>
        <dbReference type="Proteomes" id="UP001501570"/>
    </source>
</evidence>